<reference evidence="4 5" key="1">
    <citation type="submission" date="2019-10" db="EMBL/GenBank/DDBJ databases">
        <authorList>
            <person name="Dong K."/>
        </authorList>
    </citation>
    <scope>NUCLEOTIDE SEQUENCE [LARGE SCALE GENOMIC DNA]</scope>
    <source>
        <strain evidence="4">dk386</strain>
        <strain evidence="3">Dk386</strain>
        <strain evidence="2">Dk771</strain>
        <strain evidence="5">dk771</strain>
    </source>
</reference>
<evidence type="ECO:0008006" key="6">
    <source>
        <dbReference type="Google" id="ProtNLM"/>
    </source>
</evidence>
<evidence type="ECO:0000313" key="3">
    <source>
        <dbReference type="EMBL" id="QGA11888.1"/>
    </source>
</evidence>
<keyword evidence="1" id="KW-1133">Transmembrane helix</keyword>
<sequence>MDSRCFKLKRSWFALAFQLLIFVLLMFVLYQVLALVLWVVCAVAGLVVYRLFYRKSPQIDQFEHLDGREWSITLQQHTQRVMVSHVIDHQVYVVVYFQHAKVRPLLIWCDQLPMHQWKALKVLTKLV</sequence>
<feature type="transmembrane region" description="Helical" evidence="1">
    <location>
        <begin position="12"/>
        <end position="29"/>
    </location>
</feature>
<dbReference type="RefSeq" id="WP_153372640.1">
    <property type="nucleotide sequence ID" value="NZ_CP045650.1"/>
</dbReference>
<evidence type="ECO:0000313" key="4">
    <source>
        <dbReference type="Proteomes" id="UP000327478"/>
    </source>
</evidence>
<name>A0A5Q0P8B6_9GAMM</name>
<dbReference type="Proteomes" id="UP000480556">
    <property type="component" value="Unassembled WGS sequence"/>
</dbReference>
<evidence type="ECO:0000256" key="1">
    <source>
        <dbReference type="SAM" id="Phobius"/>
    </source>
</evidence>
<keyword evidence="4" id="KW-1185">Reference proteome</keyword>
<keyword evidence="1" id="KW-0812">Transmembrane</keyword>
<evidence type="ECO:0000313" key="2">
    <source>
        <dbReference type="EMBL" id="MQW92478.1"/>
    </source>
</evidence>
<organism evidence="2 5">
    <name type="scientific">Acinetobacter wanghuae</name>
    <dbReference type="NCBI Taxonomy" id="2662362"/>
    <lineage>
        <taxon>Bacteria</taxon>
        <taxon>Pseudomonadati</taxon>
        <taxon>Pseudomonadota</taxon>
        <taxon>Gammaproteobacteria</taxon>
        <taxon>Moraxellales</taxon>
        <taxon>Moraxellaceae</taxon>
        <taxon>Acinetobacter</taxon>
    </lineage>
</organism>
<dbReference type="EMBL" id="WITK01000013">
    <property type="protein sequence ID" value="MQW92478.1"/>
    <property type="molecule type" value="Genomic_DNA"/>
</dbReference>
<evidence type="ECO:0000313" key="5">
    <source>
        <dbReference type="Proteomes" id="UP000480556"/>
    </source>
</evidence>
<accession>A0A5Q0P8B6</accession>
<gene>
    <name evidence="3" type="ORF">GFH30_11160</name>
    <name evidence="2" type="ORF">GHJ48_08755</name>
</gene>
<protein>
    <recommendedName>
        <fullName evidence="6">Toxin CptA</fullName>
    </recommendedName>
</protein>
<dbReference type="Proteomes" id="UP000327478">
    <property type="component" value="Chromosome"/>
</dbReference>
<proteinExistence type="predicted"/>
<keyword evidence="1" id="KW-0472">Membrane</keyword>
<dbReference type="AlphaFoldDB" id="A0A5Q0P8B6"/>
<dbReference type="EMBL" id="CP045650">
    <property type="protein sequence ID" value="QGA11888.1"/>
    <property type="molecule type" value="Genomic_DNA"/>
</dbReference>
<feature type="transmembrane region" description="Helical" evidence="1">
    <location>
        <begin position="35"/>
        <end position="53"/>
    </location>
</feature>